<proteinExistence type="predicted"/>
<evidence type="ECO:0000256" key="4">
    <source>
        <dbReference type="ARBA" id="ARBA00023136"/>
    </source>
</evidence>
<evidence type="ECO:0000256" key="3">
    <source>
        <dbReference type="ARBA" id="ARBA00022989"/>
    </source>
</evidence>
<keyword evidence="2 5" id="KW-0812">Transmembrane</keyword>
<organism evidence="6 7">
    <name type="scientific">Gordonia phage Secretariat</name>
    <dbReference type="NCBI Taxonomy" id="2725616"/>
    <lineage>
        <taxon>Viruses</taxon>
        <taxon>Duplodnaviria</taxon>
        <taxon>Heunggongvirae</taxon>
        <taxon>Uroviricota</taxon>
        <taxon>Caudoviricetes</taxon>
        <taxon>Deejayvirinae</taxon>
        <taxon>Secretariatvirus</taxon>
        <taxon>Secretariatvirus secretariat</taxon>
    </lineage>
</organism>
<keyword evidence="4 5" id="KW-0472">Membrane</keyword>
<comment type="subcellular location">
    <subcellularLocation>
        <location evidence="1">Membrane</location>
        <topology evidence="1">Multi-pass membrane protein</topology>
    </subcellularLocation>
</comment>
<dbReference type="KEGG" id="vg:55630576"/>
<reference evidence="6 7" key="1">
    <citation type="submission" date="2020-04" db="EMBL/GenBank/DDBJ databases">
        <authorList>
            <person name="Chase M.A."/>
            <person name="Coleman C.N."/>
            <person name="Cunha M.O."/>
            <person name="Daffner M."/>
            <person name="Deam C.J."/>
            <person name="Deloso L.J."/>
            <person name="Desomma A.M."/>
            <person name="Gallardo J."/>
            <person name="Horne M.E."/>
            <person name="Kanahan O.P."/>
            <person name="Lam V."/>
            <person name="Morgan R.T."/>
            <person name="Mustor E.M."/>
            <person name="Ricardo-Iglesias M."/>
            <person name="Sartorio C.J."/>
            <person name="Sciacchitano A.R."/>
            <person name="Tvenstrup A.W."/>
            <person name="Wood A.R."/>
            <person name="Pollenz R.S."/>
            <person name="Garlena R.A."/>
            <person name="Russell D.A."/>
            <person name="Pope W.H."/>
            <person name="Jacobs-Sera D."/>
            <person name="Hatfull G.F."/>
        </authorList>
    </citation>
    <scope>NUCLEOTIDE SEQUENCE [LARGE SCALE GENOMIC DNA]</scope>
</reference>
<dbReference type="RefSeq" id="YP_009859478.1">
    <property type="nucleotide sequence ID" value="NC_048876.1"/>
</dbReference>
<name>A0A6M3SUN5_9CAUD</name>
<evidence type="ECO:0000256" key="5">
    <source>
        <dbReference type="SAM" id="Phobius"/>
    </source>
</evidence>
<evidence type="ECO:0000313" key="6">
    <source>
        <dbReference type="EMBL" id="QJD49643.1"/>
    </source>
</evidence>
<dbReference type="Proteomes" id="UP000501526">
    <property type="component" value="Segment"/>
</dbReference>
<evidence type="ECO:0000313" key="7">
    <source>
        <dbReference type="Proteomes" id="UP000501526"/>
    </source>
</evidence>
<dbReference type="GO" id="GO:0034257">
    <property type="term" value="F:nicotinamide riboside transmembrane transporter activity"/>
    <property type="evidence" value="ECO:0007669"/>
    <property type="project" value="InterPro"/>
</dbReference>
<dbReference type="Pfam" id="PF04973">
    <property type="entry name" value="NMN_transporter"/>
    <property type="match status" value="1"/>
</dbReference>
<gene>
    <name evidence="6" type="primary">68</name>
    <name evidence="6" type="ORF">SEA_SECRETARIAT_68</name>
</gene>
<feature type="transmembrane region" description="Helical" evidence="5">
    <location>
        <begin position="48"/>
        <end position="68"/>
    </location>
</feature>
<evidence type="ECO:0000256" key="1">
    <source>
        <dbReference type="ARBA" id="ARBA00004141"/>
    </source>
</evidence>
<feature type="transmembrane region" description="Helical" evidence="5">
    <location>
        <begin position="23"/>
        <end position="42"/>
    </location>
</feature>
<accession>A0A6M3SUN5</accession>
<dbReference type="GeneID" id="55630576"/>
<dbReference type="GO" id="GO:0016020">
    <property type="term" value="C:membrane"/>
    <property type="evidence" value="ECO:0007669"/>
    <property type="project" value="UniProtKB-SubCell"/>
</dbReference>
<dbReference type="EMBL" id="MT310850">
    <property type="protein sequence ID" value="QJD49643.1"/>
    <property type="molecule type" value="Genomic_DNA"/>
</dbReference>
<evidence type="ECO:0000256" key="2">
    <source>
        <dbReference type="ARBA" id="ARBA00022692"/>
    </source>
</evidence>
<keyword evidence="3 5" id="KW-1133">Transmembrane helix</keyword>
<dbReference type="InterPro" id="IPR006419">
    <property type="entry name" value="NMN_transpt_PnuC"/>
</dbReference>
<sequence>MWWSWILAIIGMTGVYLTTQKKVIGFGVGLFVQTLWVAYAIATEQYGFILSALGFGVVNTLGLIRWGWSDEEVSDAKSPEDS</sequence>
<protein>
    <submittedName>
        <fullName evidence="6">PnuC-like nicotinamide riboside transporter</fullName>
    </submittedName>
</protein>
<keyword evidence="7" id="KW-1185">Reference proteome</keyword>